<dbReference type="AlphaFoldDB" id="B8CD77"/>
<feature type="coiled-coil region" evidence="1">
    <location>
        <begin position="670"/>
        <end position="707"/>
    </location>
</feature>
<dbReference type="GeneID" id="7444313"/>
<dbReference type="Proteomes" id="UP000001449">
    <property type="component" value="Chromosome 15"/>
</dbReference>
<reference evidence="3 4" key="2">
    <citation type="journal article" date="2008" name="Nature">
        <title>The Phaeodactylum genome reveals the evolutionary history of diatom genomes.</title>
        <authorList>
            <person name="Bowler C."/>
            <person name="Allen A.E."/>
            <person name="Badger J.H."/>
            <person name="Grimwood J."/>
            <person name="Jabbari K."/>
            <person name="Kuo A."/>
            <person name="Maheswari U."/>
            <person name="Martens C."/>
            <person name="Maumus F."/>
            <person name="Otillar R.P."/>
            <person name="Rayko E."/>
            <person name="Salamov A."/>
            <person name="Vandepoele K."/>
            <person name="Beszteri B."/>
            <person name="Gruber A."/>
            <person name="Heijde M."/>
            <person name="Katinka M."/>
            <person name="Mock T."/>
            <person name="Valentin K."/>
            <person name="Verret F."/>
            <person name="Berges J.A."/>
            <person name="Brownlee C."/>
            <person name="Cadoret J.P."/>
            <person name="Chiovitti A."/>
            <person name="Choi C.J."/>
            <person name="Coesel S."/>
            <person name="De Martino A."/>
            <person name="Detter J.C."/>
            <person name="Durkin C."/>
            <person name="Falciatore A."/>
            <person name="Fournet J."/>
            <person name="Haruta M."/>
            <person name="Huysman M.J."/>
            <person name="Jenkins B.D."/>
            <person name="Jiroutova K."/>
            <person name="Jorgensen R.E."/>
            <person name="Joubert Y."/>
            <person name="Kaplan A."/>
            <person name="Kroger N."/>
            <person name="Kroth P.G."/>
            <person name="La Roche J."/>
            <person name="Lindquist E."/>
            <person name="Lommer M."/>
            <person name="Martin-Jezequel V."/>
            <person name="Lopez P.J."/>
            <person name="Lucas S."/>
            <person name="Mangogna M."/>
            <person name="McGinnis K."/>
            <person name="Medlin L.K."/>
            <person name="Montsant A."/>
            <person name="Oudot-Le Secq M.P."/>
            <person name="Napoli C."/>
            <person name="Obornik M."/>
            <person name="Parker M.S."/>
            <person name="Petit J.L."/>
            <person name="Porcel B.M."/>
            <person name="Poulsen N."/>
            <person name="Robison M."/>
            <person name="Rychlewski L."/>
            <person name="Rynearson T.A."/>
            <person name="Schmutz J."/>
            <person name="Shapiro H."/>
            <person name="Siaut M."/>
            <person name="Stanley M."/>
            <person name="Sussman M.R."/>
            <person name="Taylor A.R."/>
            <person name="Vardi A."/>
            <person name="von Dassow P."/>
            <person name="Vyverman W."/>
            <person name="Willis A."/>
            <person name="Wyrwicz L.S."/>
            <person name="Rokhsar D.S."/>
            <person name="Weissenbach J."/>
            <person name="Armbrust E.V."/>
            <person name="Green B.R."/>
            <person name="Van de Peer Y."/>
            <person name="Grigoriev I.V."/>
        </authorList>
    </citation>
    <scope>NUCLEOTIDE SEQUENCE [LARGE SCALE GENOMIC DNA]</scope>
    <source>
        <strain evidence="3 4">CCMP1335</strain>
    </source>
</reference>
<name>B8CD77_THAPS</name>
<dbReference type="PaxDb" id="35128-Thaps10106"/>
<dbReference type="HOGENOM" id="CLU_321994_0_0_1"/>
<gene>
    <name evidence="3" type="ORF">THAPSDRAFT_10106</name>
</gene>
<sequence>MSEDEDCLWLVSSGGSEACGGVVSGIHSEDEYEESEVSTDVFDIVRNISGNDEGWEEEKQCDGMCVNDDDTNYDNTSECSAETKVQERDEKDTIDLAPRIASGGMVHQQQQWTSAINTENAMALRLLPPPPPPPGPPSLASLQSSLRTMQMNDTTTLKSPPAKTPSLNLSTQKQRGGSSSPRKKIAQKCLYDALGMMQSRPNLSTSTTEASSGSSSAAVPSSTPSSYIGSIHIGSDYFNSMKPSVATPTNSSEANSNYMIQQSPAFGSEDDSSCMGQNFIGRKAALSIDSDESDTLIFGNDCNETSGVDEEESPSSTMNYIATPPHLDNMITLMPNSLSRMEGEKRFGGNNGITSMKKRDDDCVFTKENRCKNGSMEMGIDLMQVETTPTVDETISIKDSQSFISDNNSESMAVAVLHVDQRTLPPLPPKRNGLVITGHHNHSPAPSHTYSYATSVVSSAASDLFSLLRSQYNGDENAGGLGARKCPTNEIETARLSQCQKFDDEDSSKSLSRCKSLPLPQRASNHKRCKSMEWKDGEERADHFSFLANALKATNVLATPPRPEVDERFGGITRVLSTPSSYRALRESRSQEEFAHASIEAPSQLNRSASRPSVRRSFGPDPFSVAEMFDTSNESMSASSSDENAEMANIVKRLEKQSLEPQQSTVSTKLREIELLRKRVTDMEKTLEEETRLKESANKKALSLNTELNAVNAANKNAEQFLRRRTEYLEAELESERAFAEKYTSELSSAYIKLTQLENASRRKDMELEELRRLNLRYAERQVTLEKELRSRVKDNFNLRKILLESANDGSSRDQSLSTALTELKSLSESFYLAKRELSRRQDEIASLQYSLDDTSSQMIKISNKAHRLETGNAELQLELKRMRAEKETATKMRRSARGY</sequence>
<dbReference type="KEGG" id="tps:THAPSDRAFT_10106"/>
<feature type="compositionally biased region" description="Low complexity" evidence="2">
    <location>
        <begin position="204"/>
        <end position="225"/>
    </location>
</feature>
<feature type="coiled-coil region" evidence="1">
    <location>
        <begin position="740"/>
        <end position="788"/>
    </location>
</feature>
<organism evidence="3 4">
    <name type="scientific">Thalassiosira pseudonana</name>
    <name type="common">Marine diatom</name>
    <name type="synonym">Cyclotella nana</name>
    <dbReference type="NCBI Taxonomy" id="35128"/>
    <lineage>
        <taxon>Eukaryota</taxon>
        <taxon>Sar</taxon>
        <taxon>Stramenopiles</taxon>
        <taxon>Ochrophyta</taxon>
        <taxon>Bacillariophyta</taxon>
        <taxon>Coscinodiscophyceae</taxon>
        <taxon>Thalassiosirophycidae</taxon>
        <taxon>Thalassiosirales</taxon>
        <taxon>Thalassiosiraceae</taxon>
        <taxon>Thalassiosira</taxon>
    </lineage>
</organism>
<protein>
    <submittedName>
        <fullName evidence="3">Uncharacterized protein</fullName>
    </submittedName>
</protein>
<dbReference type="InParanoid" id="B8CD77"/>
<keyword evidence="1" id="KW-0175">Coiled coil</keyword>
<evidence type="ECO:0000313" key="4">
    <source>
        <dbReference type="Proteomes" id="UP000001449"/>
    </source>
</evidence>
<reference evidence="3 4" key="1">
    <citation type="journal article" date="2004" name="Science">
        <title>The genome of the diatom Thalassiosira pseudonana: ecology, evolution, and metabolism.</title>
        <authorList>
            <person name="Armbrust E.V."/>
            <person name="Berges J.A."/>
            <person name="Bowler C."/>
            <person name="Green B.R."/>
            <person name="Martinez D."/>
            <person name="Putnam N.H."/>
            <person name="Zhou S."/>
            <person name="Allen A.E."/>
            <person name="Apt K.E."/>
            <person name="Bechner M."/>
            <person name="Brzezinski M.A."/>
            <person name="Chaal B.K."/>
            <person name="Chiovitti A."/>
            <person name="Davis A.K."/>
            <person name="Demarest M.S."/>
            <person name="Detter J.C."/>
            <person name="Glavina T."/>
            <person name="Goodstein D."/>
            <person name="Hadi M.Z."/>
            <person name="Hellsten U."/>
            <person name="Hildebrand M."/>
            <person name="Jenkins B.D."/>
            <person name="Jurka J."/>
            <person name="Kapitonov V.V."/>
            <person name="Kroger N."/>
            <person name="Lau W.W."/>
            <person name="Lane T.W."/>
            <person name="Larimer F.W."/>
            <person name="Lippmeier J.C."/>
            <person name="Lucas S."/>
            <person name="Medina M."/>
            <person name="Montsant A."/>
            <person name="Obornik M."/>
            <person name="Parker M.S."/>
            <person name="Palenik B."/>
            <person name="Pazour G.J."/>
            <person name="Richardson P.M."/>
            <person name="Rynearson T.A."/>
            <person name="Saito M.A."/>
            <person name="Schwartz D.C."/>
            <person name="Thamatrakoln K."/>
            <person name="Valentin K."/>
            <person name="Vardi A."/>
            <person name="Wilkerson F.P."/>
            <person name="Rokhsar D.S."/>
        </authorList>
    </citation>
    <scope>NUCLEOTIDE SEQUENCE [LARGE SCALE GENOMIC DNA]</scope>
    <source>
        <strain evidence="3 4">CCMP1335</strain>
    </source>
</reference>
<feature type="region of interest" description="Disordered" evidence="2">
    <location>
        <begin position="200"/>
        <end position="225"/>
    </location>
</feature>
<dbReference type="RefSeq" id="XP_002294206.1">
    <property type="nucleotide sequence ID" value="XM_002294170.1"/>
</dbReference>
<feature type="compositionally biased region" description="Polar residues" evidence="2">
    <location>
        <begin position="165"/>
        <end position="180"/>
    </location>
</feature>
<accession>B8CD77</accession>
<feature type="region of interest" description="Disordered" evidence="2">
    <location>
        <begin position="300"/>
        <end position="323"/>
    </location>
</feature>
<evidence type="ECO:0000256" key="1">
    <source>
        <dbReference type="SAM" id="Coils"/>
    </source>
</evidence>
<feature type="region of interest" description="Disordered" evidence="2">
    <location>
        <begin position="154"/>
        <end position="184"/>
    </location>
</feature>
<dbReference type="EMBL" id="CM000650">
    <property type="protein sequence ID" value="EED88561.1"/>
    <property type="molecule type" value="Genomic_DNA"/>
</dbReference>
<dbReference type="eggNOG" id="ENOG502QZ7K">
    <property type="taxonomic scope" value="Eukaryota"/>
</dbReference>
<keyword evidence="4" id="KW-1185">Reference proteome</keyword>
<evidence type="ECO:0000313" key="3">
    <source>
        <dbReference type="EMBL" id="EED88561.1"/>
    </source>
</evidence>
<feature type="coiled-coil region" evidence="1">
    <location>
        <begin position="866"/>
        <end position="893"/>
    </location>
</feature>
<evidence type="ECO:0000256" key="2">
    <source>
        <dbReference type="SAM" id="MobiDB-lite"/>
    </source>
</evidence>
<proteinExistence type="predicted"/>